<dbReference type="EMBL" id="JBBPCC010000007">
    <property type="protein sequence ID" value="MEK8128699.1"/>
    <property type="molecule type" value="Genomic_DNA"/>
</dbReference>
<reference evidence="1 2" key="1">
    <citation type="submission" date="2024-04" db="EMBL/GenBank/DDBJ databases">
        <title>draft genome sequnece of Paenibacillus filicis.</title>
        <authorList>
            <person name="Kim D.-U."/>
        </authorList>
    </citation>
    <scope>NUCLEOTIDE SEQUENCE [LARGE SCALE GENOMIC DNA]</scope>
    <source>
        <strain evidence="1 2">KACC14197</strain>
    </source>
</reference>
<name>A0ABU9DIU1_9BACL</name>
<dbReference type="Proteomes" id="UP001469365">
    <property type="component" value="Unassembled WGS sequence"/>
</dbReference>
<sequence>MRWNDCVGPYKSYISLGANCQVAYQLSRLGLRQASGPLDWFTSESVPGLVRLLQHRFKGLMTFRNMRVVDRIGENFVVEDPVYDIISYHDFPVYQQNWWDAYPAFKQKLERRVNRFWQTLQHKPILFIRTETTIEEAQQIKAALNTLMHGGFRLLIVNSHTYPNSEIVDEEWALKDVCCVTVPRGHDWRGSDGAWNRVMSGFTVQKSQAMSAWHNAP</sequence>
<organism evidence="1 2">
    <name type="scientific">Paenibacillus filicis</name>
    <dbReference type="NCBI Taxonomy" id="669464"/>
    <lineage>
        <taxon>Bacteria</taxon>
        <taxon>Bacillati</taxon>
        <taxon>Bacillota</taxon>
        <taxon>Bacilli</taxon>
        <taxon>Bacillales</taxon>
        <taxon>Paenibacillaceae</taxon>
        <taxon>Paenibacillus</taxon>
    </lineage>
</organism>
<evidence type="ECO:0000313" key="2">
    <source>
        <dbReference type="Proteomes" id="UP001469365"/>
    </source>
</evidence>
<protein>
    <submittedName>
        <fullName evidence="1">DUF1796 family putative cysteine peptidase</fullName>
    </submittedName>
</protein>
<dbReference type="InterPro" id="IPR014903">
    <property type="entry name" value="DUF1796"/>
</dbReference>
<dbReference type="Pfam" id="PF08795">
    <property type="entry name" value="DUF1796"/>
    <property type="match status" value="1"/>
</dbReference>
<dbReference type="RefSeq" id="WP_341415790.1">
    <property type="nucleotide sequence ID" value="NZ_JBBPCC010000007.1"/>
</dbReference>
<comment type="caution">
    <text evidence="1">The sequence shown here is derived from an EMBL/GenBank/DDBJ whole genome shotgun (WGS) entry which is preliminary data.</text>
</comment>
<evidence type="ECO:0000313" key="1">
    <source>
        <dbReference type="EMBL" id="MEK8128699.1"/>
    </source>
</evidence>
<proteinExistence type="predicted"/>
<gene>
    <name evidence="1" type="ORF">WMW72_12365</name>
</gene>
<keyword evidence="2" id="KW-1185">Reference proteome</keyword>
<accession>A0ABU9DIU1</accession>